<comment type="caution">
    <text evidence="1">The sequence shown here is derived from an EMBL/GenBank/DDBJ whole genome shotgun (WGS) entry which is preliminary data.</text>
</comment>
<dbReference type="EMBL" id="VHQI01000007">
    <property type="protein sequence ID" value="TPW41759.1"/>
    <property type="molecule type" value="Genomic_DNA"/>
</dbReference>
<name>A0A506V8H8_9GAMM</name>
<dbReference type="OrthoDB" id="9989806at2"/>
<protein>
    <submittedName>
        <fullName evidence="1">Uncharacterized protein</fullName>
    </submittedName>
</protein>
<reference evidence="1 2" key="1">
    <citation type="submission" date="2019-06" db="EMBL/GenBank/DDBJ databases">
        <authorList>
            <person name="Yang Y."/>
        </authorList>
    </citation>
    <scope>NUCLEOTIDE SEQUENCE [LARGE SCALE GENOMIC DNA]</scope>
    <source>
        <strain evidence="1 2">BIT-26</strain>
    </source>
</reference>
<proteinExistence type="predicted"/>
<accession>A0A506V8H8</accession>
<keyword evidence="2" id="KW-1185">Reference proteome</keyword>
<dbReference type="AlphaFoldDB" id="A0A506V8H8"/>
<dbReference type="RefSeq" id="WP_141176696.1">
    <property type="nucleotide sequence ID" value="NZ_JBHUFX010000022.1"/>
</dbReference>
<sequence>MVSFSNADGAHYDSVNSQGTVQSKTLQMGVKIPVQPSNFDALQMGALLGASIFIKHNKNHIYQYKYATKSIPSPGTTIQKYLSMYQNESSTGTK</sequence>
<gene>
    <name evidence="1" type="ORF">FKM52_13490</name>
</gene>
<dbReference type="Proteomes" id="UP000319523">
    <property type="component" value="Unassembled WGS sequence"/>
</dbReference>
<organism evidence="1 2">
    <name type="scientific">Mixta tenebrionis</name>
    <dbReference type="NCBI Taxonomy" id="2562439"/>
    <lineage>
        <taxon>Bacteria</taxon>
        <taxon>Pseudomonadati</taxon>
        <taxon>Pseudomonadota</taxon>
        <taxon>Gammaproteobacteria</taxon>
        <taxon>Enterobacterales</taxon>
        <taxon>Erwiniaceae</taxon>
        <taxon>Mixta</taxon>
    </lineage>
</organism>
<evidence type="ECO:0000313" key="1">
    <source>
        <dbReference type="EMBL" id="TPW41759.1"/>
    </source>
</evidence>
<evidence type="ECO:0000313" key="2">
    <source>
        <dbReference type="Proteomes" id="UP000319523"/>
    </source>
</evidence>